<comment type="caution">
    <text evidence="2">The sequence shown here is derived from an EMBL/GenBank/DDBJ whole genome shotgun (WGS) entry which is preliminary data.</text>
</comment>
<evidence type="ECO:0008006" key="4">
    <source>
        <dbReference type="Google" id="ProtNLM"/>
    </source>
</evidence>
<dbReference type="OrthoDB" id="9987187at2759"/>
<feature type="chain" id="PRO_5032464665" description="Chitin-binding type-2 domain-containing protein" evidence="1">
    <location>
        <begin position="21"/>
        <end position="182"/>
    </location>
</feature>
<keyword evidence="1" id="KW-0732">Signal</keyword>
<keyword evidence="3" id="KW-1185">Reference proteome</keyword>
<evidence type="ECO:0000313" key="3">
    <source>
        <dbReference type="Proteomes" id="UP000663879"/>
    </source>
</evidence>
<dbReference type="EMBL" id="CAJNOC010000215">
    <property type="protein sequence ID" value="CAF0728384.1"/>
    <property type="molecule type" value="Genomic_DNA"/>
</dbReference>
<feature type="signal peptide" evidence="1">
    <location>
        <begin position="1"/>
        <end position="20"/>
    </location>
</feature>
<protein>
    <recommendedName>
        <fullName evidence="4">Chitin-binding type-2 domain-containing protein</fullName>
    </recommendedName>
</protein>
<gene>
    <name evidence="2" type="ORF">OXX778_LOCUS2672</name>
</gene>
<name>A0A813MQH4_9BILA</name>
<sequence length="182" mass="20442">MNTSKTIIFVIFCLIGSSFQQSSMEEKIEKQLETEPVPVQTTPAIPTSSKPKISELETVQSKAKIAQIQPVPVFFQAESVPVQPVIAPVGPYVIQQQTITNTGETIIENLIGGVLFDCRTRPTGHWRDSNYCDIFHACVFGSQKKSYACPFVGERTYFDEVTRRCEFVRSNPQACLNSIFYH</sequence>
<accession>A0A813MQH4</accession>
<reference evidence="2" key="1">
    <citation type="submission" date="2021-02" db="EMBL/GenBank/DDBJ databases">
        <authorList>
            <person name="Nowell W R."/>
        </authorList>
    </citation>
    <scope>NUCLEOTIDE SEQUENCE</scope>
    <source>
        <strain evidence="2">Ploen Becks lab</strain>
    </source>
</reference>
<proteinExistence type="predicted"/>
<dbReference type="Proteomes" id="UP000663879">
    <property type="component" value="Unassembled WGS sequence"/>
</dbReference>
<dbReference type="AlphaFoldDB" id="A0A813MQH4"/>
<organism evidence="2 3">
    <name type="scientific">Brachionus calyciflorus</name>
    <dbReference type="NCBI Taxonomy" id="104777"/>
    <lineage>
        <taxon>Eukaryota</taxon>
        <taxon>Metazoa</taxon>
        <taxon>Spiralia</taxon>
        <taxon>Gnathifera</taxon>
        <taxon>Rotifera</taxon>
        <taxon>Eurotatoria</taxon>
        <taxon>Monogononta</taxon>
        <taxon>Pseudotrocha</taxon>
        <taxon>Ploima</taxon>
        <taxon>Brachionidae</taxon>
        <taxon>Brachionus</taxon>
    </lineage>
</organism>
<evidence type="ECO:0000256" key="1">
    <source>
        <dbReference type="SAM" id="SignalP"/>
    </source>
</evidence>
<evidence type="ECO:0000313" key="2">
    <source>
        <dbReference type="EMBL" id="CAF0728384.1"/>
    </source>
</evidence>